<dbReference type="RefSeq" id="WP_034573182.1">
    <property type="nucleotide sequence ID" value="NZ_JQBS01000004.1"/>
</dbReference>
<name>A0A0R2HYT5_CARDV</name>
<dbReference type="AlphaFoldDB" id="A0A0R2HYT5"/>
<sequence length="129" mass="15028">MNSIHDNEILSYEVNLRNKKIILNTLTSNTEKKVKVSFTDVYAHSFEDELFGSIILDIEKSTLTKFIESNSELLDQRKNYLWPTIYETTNELLQKLESENISYYIIYSSYGLSGWVLSKDLTITNVTQE</sequence>
<keyword evidence="2" id="KW-1185">Reference proteome</keyword>
<comment type="caution">
    <text evidence="1">The sequence shown here is derived from an EMBL/GenBank/DDBJ whole genome shotgun (WGS) entry which is preliminary data.</text>
</comment>
<gene>
    <name evidence="1" type="ORF">IV74_GL001676</name>
</gene>
<dbReference type="eggNOG" id="ENOG5032WV1">
    <property type="taxonomic scope" value="Bacteria"/>
</dbReference>
<evidence type="ECO:0000313" key="2">
    <source>
        <dbReference type="Proteomes" id="UP000051658"/>
    </source>
</evidence>
<organism evidence="1 2">
    <name type="scientific">Carnobacterium divergens DSM 20623</name>
    <dbReference type="NCBI Taxonomy" id="1449336"/>
    <lineage>
        <taxon>Bacteria</taxon>
        <taxon>Bacillati</taxon>
        <taxon>Bacillota</taxon>
        <taxon>Bacilli</taxon>
        <taxon>Lactobacillales</taxon>
        <taxon>Carnobacteriaceae</taxon>
        <taxon>Carnobacterium</taxon>
    </lineage>
</organism>
<proteinExistence type="predicted"/>
<accession>A0A0R2HYT5</accession>
<reference evidence="1 2" key="1">
    <citation type="journal article" date="2015" name="Genome Announc.">
        <title>Expanding the biotechnology potential of lactobacilli through comparative genomics of 213 strains and associated genera.</title>
        <authorList>
            <person name="Sun Z."/>
            <person name="Harris H.M."/>
            <person name="McCann A."/>
            <person name="Guo C."/>
            <person name="Argimon S."/>
            <person name="Zhang W."/>
            <person name="Yang X."/>
            <person name="Jeffery I.B."/>
            <person name="Cooney J.C."/>
            <person name="Kagawa T.F."/>
            <person name="Liu W."/>
            <person name="Song Y."/>
            <person name="Salvetti E."/>
            <person name="Wrobel A."/>
            <person name="Rasinkangas P."/>
            <person name="Parkhill J."/>
            <person name="Rea M.C."/>
            <person name="O'Sullivan O."/>
            <person name="Ritari J."/>
            <person name="Douillard F.P."/>
            <person name="Paul Ross R."/>
            <person name="Yang R."/>
            <person name="Briner A.E."/>
            <person name="Felis G.E."/>
            <person name="de Vos W.M."/>
            <person name="Barrangou R."/>
            <person name="Klaenhammer T.R."/>
            <person name="Caufield P.W."/>
            <person name="Cui Y."/>
            <person name="Zhang H."/>
            <person name="O'Toole P.W."/>
        </authorList>
    </citation>
    <scope>NUCLEOTIDE SEQUENCE [LARGE SCALE GENOMIC DNA]</scope>
    <source>
        <strain evidence="1 2">DSM 20623</strain>
    </source>
</reference>
<dbReference type="PATRIC" id="fig|1449336.4.peg.1711"/>
<dbReference type="EMBL" id="JQBS01000004">
    <property type="protein sequence ID" value="KRN57582.1"/>
    <property type="molecule type" value="Genomic_DNA"/>
</dbReference>
<dbReference type="Proteomes" id="UP000051658">
    <property type="component" value="Unassembled WGS sequence"/>
</dbReference>
<dbReference type="GeneID" id="89589892"/>
<evidence type="ECO:0000313" key="1">
    <source>
        <dbReference type="EMBL" id="KRN57582.1"/>
    </source>
</evidence>
<protein>
    <submittedName>
        <fullName evidence="1">Uncharacterized protein</fullName>
    </submittedName>
</protein>